<feature type="compositionally biased region" description="Polar residues" evidence="1">
    <location>
        <begin position="1"/>
        <end position="13"/>
    </location>
</feature>
<dbReference type="Gene3D" id="3.80.10.10">
    <property type="entry name" value="Ribonuclease Inhibitor"/>
    <property type="match status" value="1"/>
</dbReference>
<feature type="compositionally biased region" description="Basic and acidic residues" evidence="1">
    <location>
        <begin position="124"/>
        <end position="152"/>
    </location>
</feature>
<dbReference type="SUPFAM" id="SSF52047">
    <property type="entry name" value="RNI-like"/>
    <property type="match status" value="1"/>
</dbReference>
<proteinExistence type="predicted"/>
<sequence length="676" mass="75650">MPPTTTEQGANNVASALVAPPNSLPPSAPTPSCTSNIPKTQSPSRRTWVSSQDGPLGKRRRDYSIPQHTSDAPKKRKTPQHKQACTGRKEEPSLSSFSHFDLTGRPLAPVAQEALHLQSSKRGNVAEEQSKNDNHDDNHQRLRPCTDETNKTKLTDLPDDILTKIIHHALLMNPRRPGEISRRVSQRFRTTGRSIAMLSRRFNILLRTSITSLELRSLAPHPWLKPMLVFAKDSLQGLSLITEAIEPASDVCLMLARTAPPLRKLTITSLYCAPFEHVVAMLRALPNLRECEIQIPRPVDLAAIAHSCQSLESLSLGPVRHYREVDEIRRQIVSVLVSPIGRRLKKLNLPWCCSTTEAFQAIERRCVRLEHFSVEFGAMHWIRHRAYKSASELRVDLEAYANEQRQLFRYMLKAASAHQLQSFSLCTLDVIPSSDLDLIFKSLPGLKELNISFGGSAMNPPRCPDESFKLLMTSMGHSLTSIDVVGLRFTAQQVHKLARSCPKLDSLHVWLGRDERPSTNVFKSFGKRIKHLSLLCDWNEPMCKAVGRYNTNLQSLFLIAKQLSLNSVQALLQGKGSMLKEFSLFINRKGGPDDGHIWSLGNGGQETTATDRFETNGIVQGTARMVARDCAANLEKLNVSAASRNGRYFVDCTDLARELGRRAPHLWQICDSVLNE</sequence>
<feature type="compositionally biased region" description="Polar residues" evidence="1">
    <location>
        <begin position="33"/>
        <end position="53"/>
    </location>
</feature>
<evidence type="ECO:0008006" key="4">
    <source>
        <dbReference type="Google" id="ProtNLM"/>
    </source>
</evidence>
<accession>A0A2V3IEI4</accession>
<dbReference type="InterPro" id="IPR032675">
    <property type="entry name" value="LRR_dom_sf"/>
</dbReference>
<keyword evidence="3" id="KW-1185">Reference proteome</keyword>
<comment type="caution">
    <text evidence="2">The sequence shown here is derived from an EMBL/GenBank/DDBJ whole genome shotgun (WGS) entry which is preliminary data.</text>
</comment>
<organism evidence="2 3">
    <name type="scientific">Gracilariopsis chorda</name>
    <dbReference type="NCBI Taxonomy" id="448386"/>
    <lineage>
        <taxon>Eukaryota</taxon>
        <taxon>Rhodophyta</taxon>
        <taxon>Florideophyceae</taxon>
        <taxon>Rhodymeniophycidae</taxon>
        <taxon>Gracilariales</taxon>
        <taxon>Gracilariaceae</taxon>
        <taxon>Gracilariopsis</taxon>
    </lineage>
</organism>
<protein>
    <recommendedName>
        <fullName evidence="4">F-box domain-containing protein</fullName>
    </recommendedName>
</protein>
<gene>
    <name evidence="2" type="ORF">BWQ96_09838</name>
</gene>
<dbReference type="GO" id="GO:0019005">
    <property type="term" value="C:SCF ubiquitin ligase complex"/>
    <property type="evidence" value="ECO:0007669"/>
    <property type="project" value="TreeGrafter"/>
</dbReference>
<dbReference type="GO" id="GO:0031146">
    <property type="term" value="P:SCF-dependent proteasomal ubiquitin-dependent protein catabolic process"/>
    <property type="evidence" value="ECO:0007669"/>
    <property type="project" value="TreeGrafter"/>
</dbReference>
<reference evidence="2 3" key="1">
    <citation type="journal article" date="2018" name="Mol. Biol. Evol.">
        <title>Analysis of the draft genome of the red seaweed Gracilariopsis chorda provides insights into genome size evolution in Rhodophyta.</title>
        <authorList>
            <person name="Lee J."/>
            <person name="Yang E.C."/>
            <person name="Graf L."/>
            <person name="Yang J.H."/>
            <person name="Qiu H."/>
            <person name="Zel Zion U."/>
            <person name="Chan C.X."/>
            <person name="Stephens T.G."/>
            <person name="Weber A.P.M."/>
            <person name="Boo G.H."/>
            <person name="Boo S.M."/>
            <person name="Kim K.M."/>
            <person name="Shin Y."/>
            <person name="Jung M."/>
            <person name="Lee S.J."/>
            <person name="Yim H.S."/>
            <person name="Lee J.H."/>
            <person name="Bhattacharya D."/>
            <person name="Yoon H.S."/>
        </authorList>
    </citation>
    <scope>NUCLEOTIDE SEQUENCE [LARGE SCALE GENOMIC DNA]</scope>
    <source>
        <strain evidence="2 3">SKKU-2015</strain>
        <tissue evidence="2">Whole body</tissue>
    </source>
</reference>
<evidence type="ECO:0000256" key="1">
    <source>
        <dbReference type="SAM" id="MobiDB-lite"/>
    </source>
</evidence>
<dbReference type="OrthoDB" id="10357051at2759"/>
<evidence type="ECO:0000313" key="2">
    <source>
        <dbReference type="EMBL" id="PXF40462.1"/>
    </source>
</evidence>
<dbReference type="PANTHER" id="PTHR13318">
    <property type="entry name" value="PARTNER OF PAIRED, ISOFORM B-RELATED"/>
    <property type="match status" value="1"/>
</dbReference>
<feature type="region of interest" description="Disordered" evidence="1">
    <location>
        <begin position="1"/>
        <end position="101"/>
    </location>
</feature>
<dbReference type="EMBL" id="NBIV01000292">
    <property type="protein sequence ID" value="PXF40462.1"/>
    <property type="molecule type" value="Genomic_DNA"/>
</dbReference>
<dbReference type="Proteomes" id="UP000247409">
    <property type="component" value="Unassembled WGS sequence"/>
</dbReference>
<feature type="region of interest" description="Disordered" evidence="1">
    <location>
        <begin position="115"/>
        <end position="152"/>
    </location>
</feature>
<dbReference type="AlphaFoldDB" id="A0A2V3IEI4"/>
<name>A0A2V3IEI4_9FLOR</name>
<evidence type="ECO:0000313" key="3">
    <source>
        <dbReference type="Proteomes" id="UP000247409"/>
    </source>
</evidence>